<name>A0A7W3T628_9ACTN</name>
<accession>A0A7W3T628</accession>
<gene>
    <name evidence="1" type="ORF">FOE67_18385</name>
</gene>
<evidence type="ECO:0000313" key="2">
    <source>
        <dbReference type="Proteomes" id="UP000530234"/>
    </source>
</evidence>
<keyword evidence="2" id="KW-1185">Reference proteome</keyword>
<dbReference type="AlphaFoldDB" id="A0A7W3T628"/>
<comment type="caution">
    <text evidence="1">The sequence shown here is derived from an EMBL/GenBank/DDBJ whole genome shotgun (WGS) entry which is preliminary data.</text>
</comment>
<keyword evidence="1" id="KW-0808">Transferase</keyword>
<dbReference type="Proteomes" id="UP000530234">
    <property type="component" value="Unassembled WGS sequence"/>
</dbReference>
<protein>
    <submittedName>
        <fullName evidence="1">Adenosylcobinamide-GDP ribazoletransferase</fullName>
    </submittedName>
</protein>
<dbReference type="EMBL" id="VKHS01000511">
    <property type="protein sequence ID" value="MBB0231421.1"/>
    <property type="molecule type" value="Genomic_DNA"/>
</dbReference>
<reference evidence="2" key="1">
    <citation type="submission" date="2019-10" db="EMBL/GenBank/DDBJ databases">
        <title>Streptomyces sp. nov., a novel actinobacterium isolated from alkaline environment.</title>
        <authorList>
            <person name="Golinska P."/>
        </authorList>
    </citation>
    <scope>NUCLEOTIDE SEQUENCE [LARGE SCALE GENOMIC DNA]</scope>
    <source>
        <strain evidence="2">DSM 42108</strain>
    </source>
</reference>
<organism evidence="1 2">
    <name type="scientific">Streptomyces calidiresistens</name>
    <dbReference type="NCBI Taxonomy" id="1485586"/>
    <lineage>
        <taxon>Bacteria</taxon>
        <taxon>Bacillati</taxon>
        <taxon>Actinomycetota</taxon>
        <taxon>Actinomycetes</taxon>
        <taxon>Kitasatosporales</taxon>
        <taxon>Streptomycetaceae</taxon>
        <taxon>Streptomyces</taxon>
    </lineage>
</organism>
<feature type="non-terminal residue" evidence="1">
    <location>
        <position position="33"/>
    </location>
</feature>
<proteinExistence type="predicted"/>
<evidence type="ECO:0000313" key="1">
    <source>
        <dbReference type="EMBL" id="MBB0231421.1"/>
    </source>
</evidence>
<sequence>MGTLTILRVRVRRWDRAAGRAGMCWAPLAGLVV</sequence>
<dbReference type="GO" id="GO:0016740">
    <property type="term" value="F:transferase activity"/>
    <property type="evidence" value="ECO:0007669"/>
    <property type="project" value="UniProtKB-KW"/>
</dbReference>